<feature type="domain" description="Ketosynthase family 3 (KS3)" evidence="6">
    <location>
        <begin position="2105"/>
        <end position="2377"/>
    </location>
</feature>
<dbReference type="Gene3D" id="3.40.50.12780">
    <property type="entry name" value="N-terminal domain of ligase-like"/>
    <property type="match status" value="1"/>
</dbReference>
<dbReference type="SUPFAM" id="SSF47336">
    <property type="entry name" value="ACP-like"/>
    <property type="match status" value="2"/>
</dbReference>
<dbReference type="SMART" id="SM00823">
    <property type="entry name" value="PKS_PP"/>
    <property type="match status" value="2"/>
</dbReference>
<dbReference type="SUPFAM" id="SSF56801">
    <property type="entry name" value="Acetyl-CoA synthetase-like"/>
    <property type="match status" value="1"/>
</dbReference>
<dbReference type="Gene3D" id="3.30.300.30">
    <property type="match status" value="1"/>
</dbReference>
<dbReference type="InterPro" id="IPR020845">
    <property type="entry name" value="AMP-binding_CS"/>
</dbReference>
<dbReference type="Pfam" id="PF00550">
    <property type="entry name" value="PP-binding"/>
    <property type="match status" value="1"/>
</dbReference>
<evidence type="ECO:0000313" key="8">
    <source>
        <dbReference type="Proteomes" id="UP001190700"/>
    </source>
</evidence>
<dbReference type="InterPro" id="IPR042099">
    <property type="entry name" value="ANL_N_sf"/>
</dbReference>
<comment type="caution">
    <text evidence="7">The sequence shown here is derived from an EMBL/GenBank/DDBJ whole genome shotgun (WGS) entry which is preliminary data.</text>
</comment>
<feature type="compositionally biased region" description="Low complexity" evidence="4">
    <location>
        <begin position="1164"/>
        <end position="1178"/>
    </location>
</feature>
<proteinExistence type="predicted"/>
<evidence type="ECO:0000256" key="2">
    <source>
        <dbReference type="ARBA" id="ARBA00022553"/>
    </source>
</evidence>
<dbReference type="InterPro" id="IPR013968">
    <property type="entry name" value="PKS_KR"/>
</dbReference>
<dbReference type="InterPro" id="IPR025110">
    <property type="entry name" value="AMP-bd_C"/>
</dbReference>
<evidence type="ECO:0000313" key="7">
    <source>
        <dbReference type="EMBL" id="KAK3240714.1"/>
    </source>
</evidence>
<feature type="region of interest" description="Disordered" evidence="4">
    <location>
        <begin position="1830"/>
        <end position="1861"/>
    </location>
</feature>
<evidence type="ECO:0000259" key="6">
    <source>
        <dbReference type="PROSITE" id="PS52004"/>
    </source>
</evidence>
<feature type="compositionally biased region" description="Pro residues" evidence="4">
    <location>
        <begin position="1834"/>
        <end position="1845"/>
    </location>
</feature>
<dbReference type="Gene3D" id="3.40.50.720">
    <property type="entry name" value="NAD(P)-binding Rossmann-like Domain"/>
    <property type="match status" value="1"/>
</dbReference>
<dbReference type="InterPro" id="IPR016039">
    <property type="entry name" value="Thiolase-like"/>
</dbReference>
<dbReference type="Proteomes" id="UP001190700">
    <property type="component" value="Unassembled WGS sequence"/>
</dbReference>
<dbReference type="PROSITE" id="PS00606">
    <property type="entry name" value="KS3_1"/>
    <property type="match status" value="1"/>
</dbReference>
<dbReference type="InterPro" id="IPR009081">
    <property type="entry name" value="PP-bd_ACP"/>
</dbReference>
<gene>
    <name evidence="7" type="ORF">CYMTET_49468</name>
</gene>
<dbReference type="GO" id="GO:0004315">
    <property type="term" value="F:3-oxoacyl-[acyl-carrier-protein] synthase activity"/>
    <property type="evidence" value="ECO:0007669"/>
    <property type="project" value="InterPro"/>
</dbReference>
<dbReference type="InterPro" id="IPR020806">
    <property type="entry name" value="PKS_PP-bd"/>
</dbReference>
<dbReference type="Gene3D" id="3.40.47.10">
    <property type="match status" value="1"/>
</dbReference>
<dbReference type="InterPro" id="IPR036736">
    <property type="entry name" value="ACP-like_sf"/>
</dbReference>
<dbReference type="InterPro" id="IPR036291">
    <property type="entry name" value="NAD(P)-bd_dom_sf"/>
</dbReference>
<dbReference type="InterPro" id="IPR020841">
    <property type="entry name" value="PKS_Beta-ketoAc_synthase_dom"/>
</dbReference>
<dbReference type="CDD" id="cd00833">
    <property type="entry name" value="PKS"/>
    <property type="match status" value="1"/>
</dbReference>
<name>A0AAE0EUI3_9CHLO</name>
<dbReference type="InterPro" id="IPR018201">
    <property type="entry name" value="Ketoacyl_synth_AS"/>
</dbReference>
<evidence type="ECO:0000256" key="1">
    <source>
        <dbReference type="ARBA" id="ARBA00022450"/>
    </source>
</evidence>
<dbReference type="PANTHER" id="PTHR43775:SF37">
    <property type="entry name" value="SI:DKEY-61P9.11"/>
    <property type="match status" value="1"/>
</dbReference>
<dbReference type="PROSITE" id="PS50075">
    <property type="entry name" value="CARRIER"/>
    <property type="match status" value="1"/>
</dbReference>
<dbReference type="EMBL" id="LGRX02033570">
    <property type="protein sequence ID" value="KAK3240714.1"/>
    <property type="molecule type" value="Genomic_DNA"/>
</dbReference>
<dbReference type="Pfam" id="PF08659">
    <property type="entry name" value="KR"/>
    <property type="match status" value="2"/>
</dbReference>
<keyword evidence="8" id="KW-1185">Reference proteome</keyword>
<feature type="region of interest" description="Disordered" evidence="4">
    <location>
        <begin position="1155"/>
        <end position="1219"/>
    </location>
</feature>
<dbReference type="Pfam" id="PF00501">
    <property type="entry name" value="AMP-binding"/>
    <property type="match status" value="1"/>
</dbReference>
<keyword evidence="1" id="KW-0596">Phosphopantetheine</keyword>
<dbReference type="SMART" id="SM00825">
    <property type="entry name" value="PKS_KS"/>
    <property type="match status" value="1"/>
</dbReference>
<dbReference type="InterPro" id="IPR045851">
    <property type="entry name" value="AMP-bd_C_sf"/>
</dbReference>
<dbReference type="InterPro" id="IPR014030">
    <property type="entry name" value="Ketoacyl_synth_N"/>
</dbReference>
<keyword evidence="3" id="KW-0808">Transferase</keyword>
<dbReference type="GO" id="GO:0004312">
    <property type="term" value="F:fatty acid synthase activity"/>
    <property type="evidence" value="ECO:0007669"/>
    <property type="project" value="TreeGrafter"/>
</dbReference>
<dbReference type="Pfam" id="PF00109">
    <property type="entry name" value="ketoacyl-synt"/>
    <property type="match status" value="1"/>
</dbReference>
<dbReference type="Gene3D" id="1.10.1200.10">
    <property type="entry name" value="ACP-like"/>
    <property type="match status" value="2"/>
</dbReference>
<dbReference type="SUPFAM" id="SSF51735">
    <property type="entry name" value="NAD(P)-binding Rossmann-fold domains"/>
    <property type="match status" value="2"/>
</dbReference>
<dbReference type="SMART" id="SM00822">
    <property type="entry name" value="PKS_KR"/>
    <property type="match status" value="1"/>
</dbReference>
<reference evidence="7 8" key="1">
    <citation type="journal article" date="2015" name="Genome Biol. Evol.">
        <title>Comparative Genomics of a Bacterivorous Green Alga Reveals Evolutionary Causalities and Consequences of Phago-Mixotrophic Mode of Nutrition.</title>
        <authorList>
            <person name="Burns J.A."/>
            <person name="Paasch A."/>
            <person name="Narechania A."/>
            <person name="Kim E."/>
        </authorList>
    </citation>
    <scope>NUCLEOTIDE SEQUENCE [LARGE SCALE GENOMIC DNA]</scope>
    <source>
        <strain evidence="7 8">PLY_AMNH</strain>
    </source>
</reference>
<feature type="domain" description="Carrier" evidence="5">
    <location>
        <begin position="1881"/>
        <end position="1958"/>
    </location>
</feature>
<accession>A0AAE0EUI3</accession>
<dbReference type="SUPFAM" id="SSF53901">
    <property type="entry name" value="Thiolase-like"/>
    <property type="match status" value="1"/>
</dbReference>
<dbReference type="SMART" id="SM01294">
    <property type="entry name" value="PKS_PP_betabranch"/>
    <property type="match status" value="1"/>
</dbReference>
<dbReference type="PROSITE" id="PS52004">
    <property type="entry name" value="KS3_2"/>
    <property type="match status" value="1"/>
</dbReference>
<dbReference type="Gene3D" id="3.40.50.1220">
    <property type="entry name" value="TPP-binding domain"/>
    <property type="match status" value="1"/>
</dbReference>
<evidence type="ECO:0000256" key="4">
    <source>
        <dbReference type="SAM" id="MobiDB-lite"/>
    </source>
</evidence>
<dbReference type="PROSITE" id="PS00455">
    <property type="entry name" value="AMP_BINDING"/>
    <property type="match status" value="1"/>
</dbReference>
<dbReference type="Pfam" id="PF13193">
    <property type="entry name" value="AMP-binding_C"/>
    <property type="match status" value="1"/>
</dbReference>
<keyword evidence="2" id="KW-0597">Phosphoprotein</keyword>
<sequence length="2377" mass="252242">MQALRGVCKVPPLHCVQSAGEVDLAIAAAVTAAREGRPGPVAVWLPRWALLDPLAPLPRARPPGDAAMRRALASRRFQAVGPGELRAAAELVANALPTALQPMIYIHVAPSKGCEAMAQAVADAVSGYLLTAHSPSVSWHRSTCPERHPLHLWIAGEGAHAMPPPLQALVEEADFVLELGSRSGEDPPGGRPRCHRVGVLPAPPRHAQRFRILEESSEGSVDTKGEPLVAEPAAFLGALRVALGARRRLDGSAVQAAEAKVQTARRAAGCDLPTNPQVLKEGASEVLPQDPAALLAAYADALLPRALLYCEAGLANGRLASRRWRVVAPCGGSSRSLAAVVGATAAASVRAGRVSVGPPQVVLACTAPGMWQMVGELASLPRSPTMTLVIILMAAEVCGVCRWMGVSRAQRGGRVGAPDARPSAAVLGAEPSLAQMAVACGMKVWRMGGATSMEVQKAVTWAQGELALGVGVGIGPVLLLDASRIGLQKAPREEGVDYAEAMVQEQRRQMPVRAGEHGSAHVAIGMPHPEKVTEPLLCALARRTGSHVDSTAAQRWLEERTQPAAGAPQGGRGATSLREGCDVRHIMLHAARVYGPGGRLATVEGTRRRSYQETFLRVSGLARFLQLHITPSAVNAAAHAHVASSSNSCLLSTLAPRQRVGVLMANRAECLEVHFAAAAAQGIVLNLNPRLAGTELASILTDAEPSLVVAHVEFRALLAAAQAAMSPHTMPVVWVEDEPPAAAQAEREDPAHWAYEEVLRAHSGSCLWWVHSLETECSPAMSDAEVQAVREAQSEAGCEMYYTSGTTGRPKGIVLSQRAVVLHALGCMVEHRIHAGEVWGHFAPMFHLVDAYAMFAVTWVGGAHVMLPRFTAAAALDLIERERVTATNIAATMMTMLLAHPEVERRDLSSLELVSCGGAPLNRAEVLRALEVLKCEFFLSYGMSECCGKISTSLLGTEMRVLPHAEQLNYACTSGRPFCLIEVRVVDVDTEEDVAADGVSAGEVWIRGPTVMKGYWRNEAATASAFAPGGWFKTGDLATVEHRGYITVCDRKKDMILTGSENVFAMEVEIALLNLPEVKLASVYGVPDPLLGELVKAVLVLHPEHQGAVSAKQVCKLVATRLADYKVPRQVEFLEEREMPLTGSGKVAKSLLKAGDNARRRQNASRTTASSSSSPAPSARERGHEVAPHPLASPKVQPGEDASTGPKHSVKAPTEPEPLHGDTYHIEWHLAPLPRACKSPTLPSLYVLVLGDRGGVGENLIAEHQVMGTGAAGDVSTGGMSLFRLLPPEQAVQMFDQIAVETGEEGRCGEGSGGQPADVGEDASRNDTLLAECLDAAAAQGRRLEVVCLWALDCGEGLEDTFIRADDARGASGASKPPGRLASAGGGRCGTVEATHWLLRRLLRLAQWLSRARGEARLWMVTRGAAVNGWESVPGDLGAAHAVEREGERFAARPAHQAAWGFTRVLSAEQPRLRTALVDLCPCSPDPSADAATVAEELRAAGTAPWATGASATESAWRRQRRLSPTISPLGDITETVPVGRLDPEAAYIVTGGLGGLGLQLAWYLACWGARQIILVSRRAPSSPEVLARLKELQERWGCEVVVRLGDVSCAADVRRVLRGGAANEDDAATLAPLGATRAGKGRPTIERRRPTRAPPGRPIRGIFHLAGVVDDGVLEQLTWGRFRAVLSAKVEGTVHLHREAAALQLPLEHFVLFSSVYGLLGYRELTHYAAANAFQDGVAAARSAAGLPGAAVSWGVWAGAGMAQGFGTGFEAFWRGEGMRFVELPGGMATLRVLMHLGAPHCAVLPAEWLQYARRRGRRVHPLLQRLVGDAAPPAPTSGSPPPSITLTAAPASANDTPPPAAQHVLQCMTPEGRQRAAQAHVTAEVREVLVGLLEGRDEAELEAPPEAPLVELGLTSMLAVDLMTRLGEMYGLELSPAAVYEHVHIAGVARHIVAHLPPPNTTTPPTPNRSASVADTAMEVVDDGTYTGRLRSTSPAARWGVVREQVTAVLAEVLGGADARALRVEQGGAPLKELGLSAIGAVDLDSRLRDAYGLPELSPAPIYEEISVDGLCHRILSEIQMATGAPPPNNWERPMPEDVRGGIIAPAVTGLSCRLPGATDTLQELWDGVLLKERDCVVSPPPGRPTNGTARSGFLTWQQVARFDREVFGLSGAEAVAMDPQQRLLLEGAQEALEDAGQGSVEGRSSRHVGVYVALETMDYAVLHQGSAVPPTPYCGTGWHMAIAANRISYLFDLTGPSVVLNTACSSSLVCIDSAVITMRHRRLAQALVGGANIQLCTAWSEAFACAGMLSPSFKCKFGDDSADGCVRHGRRTRSGPGRALRAPAPLSAARSGYWNLQVPADQFGVKHDYLDLLP</sequence>
<dbReference type="InterPro" id="IPR050091">
    <property type="entry name" value="PKS_NRPS_Biosynth_Enz"/>
</dbReference>
<dbReference type="GO" id="GO:0006633">
    <property type="term" value="P:fatty acid biosynthetic process"/>
    <property type="evidence" value="ECO:0007669"/>
    <property type="project" value="InterPro"/>
</dbReference>
<dbReference type="GO" id="GO:0031177">
    <property type="term" value="F:phosphopantetheine binding"/>
    <property type="evidence" value="ECO:0007669"/>
    <property type="project" value="InterPro"/>
</dbReference>
<dbReference type="InterPro" id="IPR057326">
    <property type="entry name" value="KR_dom"/>
</dbReference>
<evidence type="ECO:0000256" key="3">
    <source>
        <dbReference type="ARBA" id="ARBA00022679"/>
    </source>
</evidence>
<dbReference type="PANTHER" id="PTHR43775">
    <property type="entry name" value="FATTY ACID SYNTHASE"/>
    <property type="match status" value="1"/>
</dbReference>
<evidence type="ECO:0000259" key="5">
    <source>
        <dbReference type="PROSITE" id="PS50075"/>
    </source>
</evidence>
<dbReference type="InterPro" id="IPR000873">
    <property type="entry name" value="AMP-dep_synth/lig_dom"/>
</dbReference>
<protein>
    <submittedName>
        <fullName evidence="7">Uncharacterized protein</fullName>
    </submittedName>
</protein>
<organism evidence="7 8">
    <name type="scientific">Cymbomonas tetramitiformis</name>
    <dbReference type="NCBI Taxonomy" id="36881"/>
    <lineage>
        <taxon>Eukaryota</taxon>
        <taxon>Viridiplantae</taxon>
        <taxon>Chlorophyta</taxon>
        <taxon>Pyramimonadophyceae</taxon>
        <taxon>Pyramimonadales</taxon>
        <taxon>Pyramimonadaceae</taxon>
        <taxon>Cymbomonas</taxon>
    </lineage>
</organism>